<gene>
    <name evidence="2" type="ORF">CLV97_12116</name>
</gene>
<feature type="transmembrane region" description="Helical" evidence="1">
    <location>
        <begin position="28"/>
        <end position="50"/>
    </location>
</feature>
<evidence type="ECO:0000313" key="3">
    <source>
        <dbReference type="Proteomes" id="UP000237797"/>
    </source>
</evidence>
<reference evidence="2 3" key="1">
    <citation type="submission" date="2018-03" db="EMBL/GenBank/DDBJ databases">
        <title>Genomic Encyclopedia of Archaeal and Bacterial Type Strains, Phase II (KMG-II): from individual species to whole genera.</title>
        <authorList>
            <person name="Goeker M."/>
        </authorList>
    </citation>
    <scope>NUCLEOTIDE SEQUENCE [LARGE SCALE GENOMIC DNA]</scope>
    <source>
        <strain evidence="2 3">DSM 44946</strain>
    </source>
</reference>
<dbReference type="GO" id="GO:0005886">
    <property type="term" value="C:plasma membrane"/>
    <property type="evidence" value="ECO:0007669"/>
    <property type="project" value="UniProtKB-SubCell"/>
</dbReference>
<keyword evidence="3" id="KW-1185">Reference proteome</keyword>
<dbReference type="Pfam" id="PF12679">
    <property type="entry name" value="ABC2_membrane_2"/>
    <property type="match status" value="1"/>
</dbReference>
<dbReference type="RefSeq" id="WP_106345870.1">
    <property type="nucleotide sequence ID" value="NZ_PVNE01000021.1"/>
</dbReference>
<keyword evidence="1" id="KW-1133">Transmembrane helix</keyword>
<keyword evidence="1" id="KW-0812">Transmembrane</keyword>
<evidence type="ECO:0000256" key="1">
    <source>
        <dbReference type="SAM" id="Phobius"/>
    </source>
</evidence>
<feature type="transmembrane region" description="Helical" evidence="1">
    <location>
        <begin position="62"/>
        <end position="87"/>
    </location>
</feature>
<feature type="transmembrane region" description="Helical" evidence="1">
    <location>
        <begin position="179"/>
        <end position="199"/>
    </location>
</feature>
<dbReference type="OrthoDB" id="9815855at2"/>
<dbReference type="PANTHER" id="PTHR43471:SF12">
    <property type="entry name" value="HYPOTHETICAL MEMBRANE PROTEIN, CONSERVED"/>
    <property type="match status" value="1"/>
</dbReference>
<evidence type="ECO:0000313" key="2">
    <source>
        <dbReference type="EMBL" id="PRX39689.1"/>
    </source>
</evidence>
<comment type="caution">
    <text evidence="2">The sequence shown here is derived from an EMBL/GenBank/DDBJ whole genome shotgun (WGS) entry which is preliminary data.</text>
</comment>
<name>A0A2T0LCI3_9BACL</name>
<organism evidence="2 3">
    <name type="scientific">Planifilum fimeticola</name>
    <dbReference type="NCBI Taxonomy" id="201975"/>
    <lineage>
        <taxon>Bacteria</taxon>
        <taxon>Bacillati</taxon>
        <taxon>Bacillota</taxon>
        <taxon>Bacilli</taxon>
        <taxon>Bacillales</taxon>
        <taxon>Thermoactinomycetaceae</taxon>
        <taxon>Planifilum</taxon>
    </lineage>
</organism>
<feature type="transmembrane region" description="Helical" evidence="1">
    <location>
        <begin position="248"/>
        <end position="270"/>
    </location>
</feature>
<dbReference type="AlphaFoldDB" id="A0A2T0LCI3"/>
<keyword evidence="1" id="KW-0472">Membrane</keyword>
<protein>
    <submittedName>
        <fullName evidence="2">ABC-2 family transporter</fullName>
    </submittedName>
</protein>
<dbReference type="EMBL" id="PVNE01000021">
    <property type="protein sequence ID" value="PRX39689.1"/>
    <property type="molecule type" value="Genomic_DNA"/>
</dbReference>
<dbReference type="Proteomes" id="UP000237797">
    <property type="component" value="Unassembled WGS sequence"/>
</dbReference>
<feature type="transmembrane region" description="Helical" evidence="1">
    <location>
        <begin position="99"/>
        <end position="126"/>
    </location>
</feature>
<dbReference type="GO" id="GO:0140359">
    <property type="term" value="F:ABC-type transporter activity"/>
    <property type="evidence" value="ECO:0007669"/>
    <property type="project" value="InterPro"/>
</dbReference>
<feature type="transmembrane region" description="Helical" evidence="1">
    <location>
        <begin position="146"/>
        <end position="167"/>
    </location>
</feature>
<sequence length="289" mass="31928">MNRRLPIWDHPVLNKEFRQRMRIARTPWIIFLYLGIAGTLIFAYMFLIAHPAGVFHPEGSRFLFIGLSIIQLVLLAFVVPGLTAGVISGERERQTLSVLLTMPLSSGGIILSKWIAALAFVILLILSSLPLYASVFLFGGVSPAELLYTIVHLLVTVCFWGALGVFFSTLIRRTGVAMVTTYCTVAMIMVFLPVALYFINQFYERFVDRPPSPSPLVVELLPGLHPVMTQLSVFYGEMAGMDGGIDIYWMYVAVYAVLSAVLLIAASHLLSPVRRKKKSSSPGSPEGDS</sequence>
<proteinExistence type="predicted"/>
<accession>A0A2T0LCI3</accession>
<dbReference type="PANTHER" id="PTHR43471">
    <property type="entry name" value="ABC TRANSPORTER PERMEASE"/>
    <property type="match status" value="1"/>
</dbReference>